<evidence type="ECO:0000313" key="3">
    <source>
        <dbReference type="Proteomes" id="UP000286482"/>
    </source>
</evidence>
<feature type="transmembrane region" description="Helical" evidence="1">
    <location>
        <begin position="74"/>
        <end position="96"/>
    </location>
</feature>
<dbReference type="EMBL" id="RAQO01000004">
    <property type="protein sequence ID" value="RKF19774.1"/>
    <property type="molecule type" value="Genomic_DNA"/>
</dbReference>
<dbReference type="AlphaFoldDB" id="A0A420EGI3"/>
<keyword evidence="1" id="KW-1133">Transmembrane helix</keyword>
<sequence>MLIWNKIKSIVIIALVIVIPELIRFYTGLPITIIDLVVFPVFCLLLYFITTYVLDIKRSSKLDANKVFDRRWKVIGFLIFSVAIASMGIWLTWLGVQQPLTLFSSAKGAAHGYTLVQLGVITTLYSVGLSVVCSISLIRTPMRSS</sequence>
<accession>A0A420EGI3</accession>
<name>A0A420EGI3_9ALTE</name>
<dbReference type="Proteomes" id="UP000286482">
    <property type="component" value="Unassembled WGS sequence"/>
</dbReference>
<evidence type="ECO:0008006" key="4">
    <source>
        <dbReference type="Google" id="ProtNLM"/>
    </source>
</evidence>
<gene>
    <name evidence="2" type="ORF">DBZ36_04770</name>
</gene>
<evidence type="ECO:0000256" key="1">
    <source>
        <dbReference type="SAM" id="Phobius"/>
    </source>
</evidence>
<keyword evidence="1" id="KW-0472">Membrane</keyword>
<organism evidence="2 3">
    <name type="scientific">Alginatibacterium sediminis</name>
    <dbReference type="NCBI Taxonomy" id="2164068"/>
    <lineage>
        <taxon>Bacteria</taxon>
        <taxon>Pseudomonadati</taxon>
        <taxon>Pseudomonadota</taxon>
        <taxon>Gammaproteobacteria</taxon>
        <taxon>Alteromonadales</taxon>
        <taxon>Alteromonadaceae</taxon>
        <taxon>Alginatibacterium</taxon>
    </lineage>
</organism>
<dbReference type="OrthoDB" id="6164042at2"/>
<feature type="transmembrane region" description="Helical" evidence="1">
    <location>
        <begin position="7"/>
        <end position="27"/>
    </location>
</feature>
<reference evidence="2 3" key="1">
    <citation type="submission" date="2018-09" db="EMBL/GenBank/DDBJ databases">
        <authorList>
            <person name="Wang Z."/>
        </authorList>
    </citation>
    <scope>NUCLEOTIDE SEQUENCE [LARGE SCALE GENOMIC DNA]</scope>
    <source>
        <strain evidence="2 3">ALS 81</strain>
    </source>
</reference>
<proteinExistence type="predicted"/>
<keyword evidence="3" id="KW-1185">Reference proteome</keyword>
<comment type="caution">
    <text evidence="2">The sequence shown here is derived from an EMBL/GenBank/DDBJ whole genome shotgun (WGS) entry which is preliminary data.</text>
</comment>
<feature type="transmembrane region" description="Helical" evidence="1">
    <location>
        <begin position="33"/>
        <end position="54"/>
    </location>
</feature>
<keyword evidence="1" id="KW-0812">Transmembrane</keyword>
<feature type="transmembrane region" description="Helical" evidence="1">
    <location>
        <begin position="116"/>
        <end position="138"/>
    </location>
</feature>
<evidence type="ECO:0000313" key="2">
    <source>
        <dbReference type="EMBL" id="RKF19774.1"/>
    </source>
</evidence>
<dbReference type="RefSeq" id="WP_120353779.1">
    <property type="nucleotide sequence ID" value="NZ_RAQO01000004.1"/>
</dbReference>
<protein>
    <recommendedName>
        <fullName evidence="4">TRAP transporter small permease</fullName>
    </recommendedName>
</protein>